<gene>
    <name evidence="2" type="ORF">H8S54_15430</name>
</gene>
<keyword evidence="3" id="KW-1185">Reference proteome</keyword>
<dbReference type="GO" id="GO:0016052">
    <property type="term" value="P:carbohydrate catabolic process"/>
    <property type="evidence" value="ECO:0007669"/>
    <property type="project" value="InterPro"/>
</dbReference>
<sequence>MGLQYHVKKIERKEQIEQCEKFFINQYMWNSKQNPLVYGWMGYVEGEGLFVKMVCEEKNPLRRYCRHNDPVYTDSAMEIFLAFPEENQALSNECMYTNFEINANGAMLANYGRGRKSRCSISEEQFAMTGVKAAVEENKWYLEVLFPEEYLKEICDFEEIKKGRSFYCNFYKISESEEILHFGSYSPIESEKPDFHLPVCFAEAVMA</sequence>
<dbReference type="EMBL" id="JACOOT010000036">
    <property type="protein sequence ID" value="MBC5652458.1"/>
    <property type="molecule type" value="Genomic_DNA"/>
</dbReference>
<dbReference type="RefSeq" id="WP_186901778.1">
    <property type="nucleotide sequence ID" value="NZ_JACOOT010000036.1"/>
</dbReference>
<organism evidence="2 3">
    <name type="scientific">Blautia segnis</name>
    <dbReference type="NCBI Taxonomy" id="2763030"/>
    <lineage>
        <taxon>Bacteria</taxon>
        <taxon>Bacillati</taxon>
        <taxon>Bacillota</taxon>
        <taxon>Clostridia</taxon>
        <taxon>Lachnospirales</taxon>
        <taxon>Lachnospiraceae</taxon>
        <taxon>Blautia</taxon>
    </lineage>
</organism>
<dbReference type="InterPro" id="IPR010502">
    <property type="entry name" value="Carb-bd_dom_fam9"/>
</dbReference>
<name>A0A8I0AL88_9FIRM</name>
<evidence type="ECO:0000313" key="2">
    <source>
        <dbReference type="EMBL" id="MBC5652458.1"/>
    </source>
</evidence>
<accession>A0A8I0AL88</accession>
<protein>
    <submittedName>
        <fullName evidence="2">Carbohydrate-binding family 9-like protein</fullName>
    </submittedName>
</protein>
<dbReference type="GO" id="GO:0004553">
    <property type="term" value="F:hydrolase activity, hydrolyzing O-glycosyl compounds"/>
    <property type="evidence" value="ECO:0007669"/>
    <property type="project" value="InterPro"/>
</dbReference>
<dbReference type="CDD" id="cd09620">
    <property type="entry name" value="CBM9_like_3"/>
    <property type="match status" value="1"/>
</dbReference>
<dbReference type="Proteomes" id="UP000652847">
    <property type="component" value="Unassembled WGS sequence"/>
</dbReference>
<dbReference type="GO" id="GO:0030246">
    <property type="term" value="F:carbohydrate binding"/>
    <property type="evidence" value="ECO:0007669"/>
    <property type="project" value="InterPro"/>
</dbReference>
<dbReference type="Pfam" id="PF16011">
    <property type="entry name" value="CBM9_2"/>
    <property type="match status" value="1"/>
</dbReference>
<dbReference type="AlphaFoldDB" id="A0A8I0AL88"/>
<proteinExistence type="predicted"/>
<evidence type="ECO:0000313" key="3">
    <source>
        <dbReference type="Proteomes" id="UP000652847"/>
    </source>
</evidence>
<comment type="caution">
    <text evidence="2">The sequence shown here is derived from an EMBL/GenBank/DDBJ whole genome shotgun (WGS) entry which is preliminary data.</text>
</comment>
<dbReference type="SUPFAM" id="SSF49344">
    <property type="entry name" value="CBD9-like"/>
    <property type="match status" value="1"/>
</dbReference>
<evidence type="ECO:0000259" key="1">
    <source>
        <dbReference type="Pfam" id="PF16011"/>
    </source>
</evidence>
<reference evidence="2 3" key="1">
    <citation type="submission" date="2020-08" db="EMBL/GenBank/DDBJ databases">
        <title>Genome public.</title>
        <authorList>
            <person name="Liu C."/>
            <person name="Sun Q."/>
        </authorList>
    </citation>
    <scope>NUCLEOTIDE SEQUENCE [LARGE SCALE GENOMIC DNA]</scope>
    <source>
        <strain evidence="2 3">BX17</strain>
    </source>
</reference>
<dbReference type="Gene3D" id="2.60.40.1190">
    <property type="match status" value="1"/>
</dbReference>
<feature type="domain" description="Carbohydrate-binding" evidence="1">
    <location>
        <begin position="24"/>
        <end position="203"/>
    </location>
</feature>